<organism evidence="1">
    <name type="scientific">marine sediment metagenome</name>
    <dbReference type="NCBI Taxonomy" id="412755"/>
    <lineage>
        <taxon>unclassified sequences</taxon>
        <taxon>metagenomes</taxon>
        <taxon>ecological metagenomes</taxon>
    </lineage>
</organism>
<comment type="caution">
    <text evidence="1">The sequence shown here is derived from an EMBL/GenBank/DDBJ whole genome shotgun (WGS) entry which is preliminary data.</text>
</comment>
<reference evidence="1" key="1">
    <citation type="journal article" date="2015" name="Nature">
        <title>Complex archaea that bridge the gap between prokaryotes and eukaryotes.</title>
        <authorList>
            <person name="Spang A."/>
            <person name="Saw J.H."/>
            <person name="Jorgensen S.L."/>
            <person name="Zaremba-Niedzwiedzka K."/>
            <person name="Martijn J."/>
            <person name="Lind A.E."/>
            <person name="van Eijk R."/>
            <person name="Schleper C."/>
            <person name="Guy L."/>
            <person name="Ettema T.J."/>
        </authorList>
    </citation>
    <scope>NUCLEOTIDE SEQUENCE</scope>
</reference>
<dbReference type="AlphaFoldDB" id="A0A0F9DDH8"/>
<name>A0A0F9DDH8_9ZZZZ</name>
<proteinExistence type="predicted"/>
<accession>A0A0F9DDH8</accession>
<protein>
    <submittedName>
        <fullName evidence="1">Uncharacterized protein</fullName>
    </submittedName>
</protein>
<dbReference type="EMBL" id="LAZR01029386">
    <property type="protein sequence ID" value="KKL59734.1"/>
    <property type="molecule type" value="Genomic_DNA"/>
</dbReference>
<evidence type="ECO:0000313" key="1">
    <source>
        <dbReference type="EMBL" id="KKL59734.1"/>
    </source>
</evidence>
<feature type="non-terminal residue" evidence="1">
    <location>
        <position position="1"/>
    </location>
</feature>
<sequence length="24" mass="2848">ANTKQFAWLARIFERKGLEIVPFI</sequence>
<gene>
    <name evidence="1" type="ORF">LCGC14_2212380</name>
</gene>